<dbReference type="EMBL" id="EAAA01001928">
    <property type="status" value="NOT_ANNOTATED_CDS"/>
    <property type="molecule type" value="Genomic_DNA"/>
</dbReference>
<dbReference type="Proteomes" id="UP000008144">
    <property type="component" value="Chromosome 4"/>
</dbReference>
<dbReference type="Ensembl" id="ENSCINT00000032420.1">
    <property type="protein sequence ID" value="ENSCINP00000031957.1"/>
    <property type="gene ID" value="ENSCING00000019063.1"/>
</dbReference>
<name>H2XQM3_CIOIN</name>
<reference evidence="1" key="2">
    <citation type="journal article" date="2008" name="Genome Biol.">
        <title>Improved genome assembly and evidence-based global gene model set for the chordate Ciona intestinalis: new insight into intron and operon populations.</title>
        <authorList>
            <person name="Satou Y."/>
            <person name="Mineta K."/>
            <person name="Ogasawara M."/>
            <person name="Sasakura Y."/>
            <person name="Shoguchi E."/>
            <person name="Ueno K."/>
            <person name="Yamada L."/>
            <person name="Matsumoto J."/>
            <person name="Wasserscheid J."/>
            <person name="Dewar K."/>
            <person name="Wiley G.B."/>
            <person name="Macmil S.L."/>
            <person name="Roe B.A."/>
            <person name="Zeller R.W."/>
            <person name="Hastings K.E."/>
            <person name="Lemaire P."/>
            <person name="Lindquist E."/>
            <person name="Endo T."/>
            <person name="Hotta K."/>
            <person name="Inaba K."/>
        </authorList>
    </citation>
    <scope>NUCLEOTIDE SEQUENCE [LARGE SCALE GENOMIC DNA]</scope>
    <source>
        <strain evidence="1">wild type</strain>
    </source>
</reference>
<organism evidence="1 2">
    <name type="scientific">Ciona intestinalis</name>
    <name type="common">Transparent sea squirt</name>
    <name type="synonym">Ascidia intestinalis</name>
    <dbReference type="NCBI Taxonomy" id="7719"/>
    <lineage>
        <taxon>Eukaryota</taxon>
        <taxon>Metazoa</taxon>
        <taxon>Chordata</taxon>
        <taxon>Tunicata</taxon>
        <taxon>Ascidiacea</taxon>
        <taxon>Phlebobranchia</taxon>
        <taxon>Cionidae</taxon>
        <taxon>Ciona</taxon>
    </lineage>
</organism>
<sequence length="67" mass="8018">MEDRIERNNNSEERLPLDNFRSTSVLPTLDDIIKTEKPFLRKNRIGVPYDRKRRYSACGHIIELYSH</sequence>
<keyword evidence="2" id="KW-1185">Reference proteome</keyword>
<accession>H2XQM3</accession>
<dbReference type="AlphaFoldDB" id="H2XQM3"/>
<dbReference type="GeneTree" id="ENSGT00660000096758"/>
<proteinExistence type="predicted"/>
<reference evidence="2" key="1">
    <citation type="journal article" date="2002" name="Science">
        <title>The draft genome of Ciona intestinalis: insights into chordate and vertebrate origins.</title>
        <authorList>
            <person name="Dehal P."/>
            <person name="Satou Y."/>
            <person name="Campbell R.K."/>
            <person name="Chapman J."/>
            <person name="Degnan B."/>
            <person name="De Tomaso A."/>
            <person name="Davidson B."/>
            <person name="Di Gregorio A."/>
            <person name="Gelpke M."/>
            <person name="Goodstein D.M."/>
            <person name="Harafuji N."/>
            <person name="Hastings K.E."/>
            <person name="Ho I."/>
            <person name="Hotta K."/>
            <person name="Huang W."/>
            <person name="Kawashima T."/>
            <person name="Lemaire P."/>
            <person name="Martinez D."/>
            <person name="Meinertzhagen I.A."/>
            <person name="Necula S."/>
            <person name="Nonaka M."/>
            <person name="Putnam N."/>
            <person name="Rash S."/>
            <person name="Saiga H."/>
            <person name="Satake M."/>
            <person name="Terry A."/>
            <person name="Yamada L."/>
            <person name="Wang H.G."/>
            <person name="Awazu S."/>
            <person name="Azumi K."/>
            <person name="Boore J."/>
            <person name="Branno M."/>
            <person name="Chin-Bow S."/>
            <person name="DeSantis R."/>
            <person name="Doyle S."/>
            <person name="Francino P."/>
            <person name="Keys D.N."/>
            <person name="Haga S."/>
            <person name="Hayashi H."/>
            <person name="Hino K."/>
            <person name="Imai K.S."/>
            <person name="Inaba K."/>
            <person name="Kano S."/>
            <person name="Kobayashi K."/>
            <person name="Kobayashi M."/>
            <person name="Lee B.I."/>
            <person name="Makabe K.W."/>
            <person name="Manohar C."/>
            <person name="Matassi G."/>
            <person name="Medina M."/>
            <person name="Mochizuki Y."/>
            <person name="Mount S."/>
            <person name="Morishita T."/>
            <person name="Miura S."/>
            <person name="Nakayama A."/>
            <person name="Nishizaka S."/>
            <person name="Nomoto H."/>
            <person name="Ohta F."/>
            <person name="Oishi K."/>
            <person name="Rigoutsos I."/>
            <person name="Sano M."/>
            <person name="Sasaki A."/>
            <person name="Sasakura Y."/>
            <person name="Shoguchi E."/>
            <person name="Shin-i T."/>
            <person name="Spagnuolo A."/>
            <person name="Stainier D."/>
            <person name="Suzuki M.M."/>
            <person name="Tassy O."/>
            <person name="Takatori N."/>
            <person name="Tokuoka M."/>
            <person name="Yagi K."/>
            <person name="Yoshizaki F."/>
            <person name="Wada S."/>
            <person name="Zhang C."/>
            <person name="Hyatt P.D."/>
            <person name="Larimer F."/>
            <person name="Detter C."/>
            <person name="Doggett N."/>
            <person name="Glavina T."/>
            <person name="Hawkins T."/>
            <person name="Richardson P."/>
            <person name="Lucas S."/>
            <person name="Kohara Y."/>
            <person name="Levine M."/>
            <person name="Satoh N."/>
            <person name="Rokhsar D.S."/>
        </authorList>
    </citation>
    <scope>NUCLEOTIDE SEQUENCE [LARGE SCALE GENOMIC DNA]</scope>
</reference>
<protein>
    <submittedName>
        <fullName evidence="1">Uncharacterized protein</fullName>
    </submittedName>
</protein>
<evidence type="ECO:0000313" key="2">
    <source>
        <dbReference type="Proteomes" id="UP000008144"/>
    </source>
</evidence>
<evidence type="ECO:0000313" key="1">
    <source>
        <dbReference type="Ensembl" id="ENSCINP00000031957.1"/>
    </source>
</evidence>
<dbReference type="HOGENOM" id="CLU_2811600_0_0_1"/>
<dbReference type="InParanoid" id="H2XQM3"/>
<reference evidence="1" key="3">
    <citation type="submission" date="2025-08" db="UniProtKB">
        <authorList>
            <consortium name="Ensembl"/>
        </authorList>
    </citation>
    <scope>IDENTIFICATION</scope>
</reference>
<reference evidence="1" key="4">
    <citation type="submission" date="2025-09" db="UniProtKB">
        <authorList>
            <consortium name="Ensembl"/>
        </authorList>
    </citation>
    <scope>IDENTIFICATION</scope>
</reference>